<organism evidence="1">
    <name type="scientific">bioreactor metagenome</name>
    <dbReference type="NCBI Taxonomy" id="1076179"/>
    <lineage>
        <taxon>unclassified sequences</taxon>
        <taxon>metagenomes</taxon>
        <taxon>ecological metagenomes</taxon>
    </lineage>
</organism>
<name>A0A645EAG8_9ZZZZ</name>
<evidence type="ECO:0000313" key="1">
    <source>
        <dbReference type="EMBL" id="MPM99034.1"/>
    </source>
</evidence>
<proteinExistence type="predicted"/>
<sequence>MRQNPQAEPLCFTKQRGQLLAGISVRAVSRVDFQYLYARVRQFAQPRNILLKRAGHFHMQAVIAKHPPVRFRPAAANALRPAFSLDGAGKIDNRCRSSADRAGRAG</sequence>
<comment type="caution">
    <text evidence="1">The sequence shown here is derived from an EMBL/GenBank/DDBJ whole genome shotgun (WGS) entry which is preliminary data.</text>
</comment>
<protein>
    <submittedName>
        <fullName evidence="1">Uncharacterized protein</fullName>
    </submittedName>
</protein>
<gene>
    <name evidence="1" type="ORF">SDC9_146224</name>
</gene>
<reference evidence="1" key="1">
    <citation type="submission" date="2019-08" db="EMBL/GenBank/DDBJ databases">
        <authorList>
            <person name="Kucharzyk K."/>
            <person name="Murdoch R.W."/>
            <person name="Higgins S."/>
            <person name="Loffler F."/>
        </authorList>
    </citation>
    <scope>NUCLEOTIDE SEQUENCE</scope>
</reference>
<dbReference type="AlphaFoldDB" id="A0A645EAG8"/>
<accession>A0A645EAG8</accession>
<dbReference type="EMBL" id="VSSQ01045155">
    <property type="protein sequence ID" value="MPM99034.1"/>
    <property type="molecule type" value="Genomic_DNA"/>
</dbReference>